<accession>A0ABS1WJG4</accession>
<dbReference type="EMBL" id="JAEMEF010000003">
    <property type="protein sequence ID" value="MBL7559264.1"/>
    <property type="molecule type" value="Genomic_DNA"/>
</dbReference>
<evidence type="ECO:0000313" key="1">
    <source>
        <dbReference type="EMBL" id="MBL7559264.1"/>
    </source>
</evidence>
<protein>
    <submittedName>
        <fullName evidence="1">Uncharacterized protein</fullName>
    </submittedName>
</protein>
<keyword evidence="2" id="KW-1185">Reference proteome</keyword>
<reference evidence="1 2" key="1">
    <citation type="submission" date="2020-12" db="EMBL/GenBank/DDBJ databases">
        <title>Olleya sediminilitoris sp. nov., isolated from a tidal flat.</title>
        <authorList>
            <person name="Park S."/>
            <person name="Yoon J.-H."/>
        </authorList>
    </citation>
    <scope>NUCLEOTIDE SEQUENCE [LARGE SCALE GENOMIC DNA]</scope>
    <source>
        <strain evidence="1 2">YSTF-M6</strain>
    </source>
</reference>
<sequence length="97" mass="11427">MNKQTPIAIDQYTRLDSTSSKGKTNFIYHYTLLDTKKSEVVMDTVNKYIRPNIIENVKNSPDLKTYRDNNISLDYRYYDKDGVFTMEISVTPELYNK</sequence>
<name>A0ABS1WJG4_9FLAO</name>
<comment type="caution">
    <text evidence="1">The sequence shown here is derived from an EMBL/GenBank/DDBJ whole genome shotgun (WGS) entry which is preliminary data.</text>
</comment>
<dbReference type="RefSeq" id="WP_116824176.1">
    <property type="nucleotide sequence ID" value="NZ_JAEMEF010000003.1"/>
</dbReference>
<gene>
    <name evidence="1" type="ORF">JAO71_05545</name>
</gene>
<organism evidence="1 2">
    <name type="scientific">Olleya sediminilitoris</name>
    <dbReference type="NCBI Taxonomy" id="2795739"/>
    <lineage>
        <taxon>Bacteria</taxon>
        <taxon>Pseudomonadati</taxon>
        <taxon>Bacteroidota</taxon>
        <taxon>Flavobacteriia</taxon>
        <taxon>Flavobacteriales</taxon>
        <taxon>Flavobacteriaceae</taxon>
    </lineage>
</organism>
<proteinExistence type="predicted"/>
<dbReference type="Proteomes" id="UP000605013">
    <property type="component" value="Unassembled WGS sequence"/>
</dbReference>
<evidence type="ECO:0000313" key="2">
    <source>
        <dbReference type="Proteomes" id="UP000605013"/>
    </source>
</evidence>